<accession>A0A0C3A4C7</accession>
<comment type="caution">
    <text evidence="2">The sequence shown here is derived from an EMBL/GenBank/DDBJ whole genome shotgun (WGS) entry which is preliminary data.</text>
</comment>
<organism evidence="2 3">
    <name type="scientific">Rhodococcus erythropolis</name>
    <name type="common">Arthrobacter picolinophilus</name>
    <dbReference type="NCBI Taxonomy" id="1833"/>
    <lineage>
        <taxon>Bacteria</taxon>
        <taxon>Bacillati</taxon>
        <taxon>Actinomycetota</taxon>
        <taxon>Actinomycetes</taxon>
        <taxon>Mycobacteriales</taxon>
        <taxon>Nocardiaceae</taxon>
        <taxon>Rhodococcus</taxon>
        <taxon>Rhodococcus erythropolis group</taxon>
    </lineage>
</organism>
<reference evidence="2 3" key="1">
    <citation type="journal article" date="2017" name="Poromechanics V (2013)">
        <title>Genomic Characterization of the Arsenic-Tolerant Actinobacterium, &lt;i&gt;Rhodococcus erythropolis&lt;/i&gt; S43.</title>
        <authorList>
            <person name="Retamal-Morales G."/>
            <person name="Mehnert M."/>
            <person name="Schwabe R."/>
            <person name="Tischler D."/>
            <person name="Schloemann M."/>
            <person name="Levican G.J."/>
        </authorList>
    </citation>
    <scope>NUCLEOTIDE SEQUENCE [LARGE SCALE GENOMIC DNA]</scope>
    <source>
        <strain evidence="2 3">S43</strain>
    </source>
</reference>
<keyword evidence="1" id="KW-1133">Transmembrane helix</keyword>
<feature type="transmembrane region" description="Helical" evidence="1">
    <location>
        <begin position="17"/>
        <end position="37"/>
    </location>
</feature>
<feature type="transmembrane region" description="Helical" evidence="1">
    <location>
        <begin position="64"/>
        <end position="84"/>
    </location>
</feature>
<dbReference type="Proteomes" id="UP000325576">
    <property type="component" value="Unassembled WGS sequence"/>
</dbReference>
<keyword evidence="1" id="KW-0472">Membrane</keyword>
<sequence>MWGGDRAMKDVGRAVDAVLWLLGVAFLLFRLVSWLGYGFPDSFGDPSALGFVKSAVLILGFKGLVRRVLIVVLASPLILVHWLVRWVRRA</sequence>
<dbReference type="EMBL" id="MRBO01000576">
    <property type="protein sequence ID" value="KAB2583292.1"/>
    <property type="molecule type" value="Genomic_DNA"/>
</dbReference>
<proteinExistence type="predicted"/>
<evidence type="ECO:0000256" key="1">
    <source>
        <dbReference type="SAM" id="Phobius"/>
    </source>
</evidence>
<keyword evidence="1" id="KW-0812">Transmembrane</keyword>
<gene>
    <name evidence="2" type="ORF">BS297_21360</name>
</gene>
<evidence type="ECO:0000313" key="2">
    <source>
        <dbReference type="EMBL" id="KAB2583292.1"/>
    </source>
</evidence>
<evidence type="ECO:0000313" key="3">
    <source>
        <dbReference type="Proteomes" id="UP000325576"/>
    </source>
</evidence>
<name>A0A0C3A4C7_RHOER</name>
<protein>
    <submittedName>
        <fullName evidence="2">Uncharacterized protein</fullName>
    </submittedName>
</protein>
<dbReference type="AlphaFoldDB" id="A0A0C3A4C7"/>